<protein>
    <recommendedName>
        <fullName evidence="3">Autotransporter outer membrane beta-barrel domain-containing protein</fullName>
    </recommendedName>
</protein>
<evidence type="ECO:0008006" key="3">
    <source>
        <dbReference type="Google" id="ProtNLM"/>
    </source>
</evidence>
<proteinExistence type="predicted"/>
<feature type="non-terminal residue" evidence="1">
    <location>
        <position position="84"/>
    </location>
</feature>
<feature type="non-terminal residue" evidence="1">
    <location>
        <position position="1"/>
    </location>
</feature>
<reference evidence="1 2" key="1">
    <citation type="submission" date="2018-02" db="EMBL/GenBank/DDBJ databases">
        <title>The draft genome of Phyllobacterium sp. 1N-3.</title>
        <authorList>
            <person name="Liu L."/>
            <person name="Li L."/>
            <person name="Zhang X."/>
            <person name="Wang T."/>
            <person name="Liang L."/>
        </authorList>
    </citation>
    <scope>NUCLEOTIDE SEQUENCE [LARGE SCALE GENOMIC DNA]</scope>
    <source>
        <strain evidence="1 2">1N-3</strain>
    </source>
</reference>
<keyword evidence="2" id="KW-1185">Reference proteome</keyword>
<dbReference type="RefSeq" id="WP_146119674.1">
    <property type="nucleotide sequence ID" value="NZ_PVBR01000123.1"/>
</dbReference>
<accession>A0A2S9III2</accession>
<gene>
    <name evidence="1" type="ORF">C5748_27630</name>
</gene>
<dbReference type="AlphaFoldDB" id="A0A2S9III2"/>
<dbReference type="EMBL" id="PVBR01000123">
    <property type="protein sequence ID" value="PRD40327.1"/>
    <property type="molecule type" value="Genomic_DNA"/>
</dbReference>
<evidence type="ECO:0000313" key="1">
    <source>
        <dbReference type="EMBL" id="PRD40327.1"/>
    </source>
</evidence>
<name>A0A2S9III2_9HYPH</name>
<organism evidence="1 2">
    <name type="scientific">Phyllobacterium phragmitis</name>
    <dbReference type="NCBI Taxonomy" id="2670329"/>
    <lineage>
        <taxon>Bacteria</taxon>
        <taxon>Pseudomonadati</taxon>
        <taxon>Pseudomonadota</taxon>
        <taxon>Alphaproteobacteria</taxon>
        <taxon>Hyphomicrobiales</taxon>
        <taxon>Phyllobacteriaceae</taxon>
        <taxon>Phyllobacterium</taxon>
    </lineage>
</organism>
<evidence type="ECO:0000313" key="2">
    <source>
        <dbReference type="Proteomes" id="UP000239434"/>
    </source>
</evidence>
<sequence length="84" mass="7819">LSVNNTLGGAVNVTGGTLGGSGTLSGDVAVTNGAIAAGNSPGMLTIGGDLTLASGSSLNFELGSPSGTAGVDSDLINVGENLTL</sequence>
<dbReference type="Proteomes" id="UP000239434">
    <property type="component" value="Unassembled WGS sequence"/>
</dbReference>
<comment type="caution">
    <text evidence="1">The sequence shown here is derived from an EMBL/GenBank/DDBJ whole genome shotgun (WGS) entry which is preliminary data.</text>
</comment>